<dbReference type="Proteomes" id="UP000008138">
    <property type="component" value="Chromosome"/>
</dbReference>
<dbReference type="EMBL" id="CP002590">
    <property type="protein sequence ID" value="AEA12135.1"/>
    <property type="molecule type" value="Genomic_DNA"/>
</dbReference>
<proteinExistence type="predicted"/>
<reference evidence="1 2" key="1">
    <citation type="journal article" date="2011" name="J. Bacteriol.">
        <title>Complete genome sequence of the thermoacidophilic crenarchaeon Thermoproteus uzoniensis 768-20.</title>
        <authorList>
            <person name="Mardanov A.V."/>
            <person name="Gumerov V.M."/>
            <person name="Beletsky A.V."/>
            <person name="Prokofeva M.I."/>
            <person name="Bonch-Osmolovskaya E.A."/>
            <person name="Ravin N.V."/>
            <person name="Skryabin K.G."/>
        </authorList>
    </citation>
    <scope>NUCLEOTIDE SEQUENCE [LARGE SCALE GENOMIC DNA]</scope>
    <source>
        <strain evidence="1 2">768-20</strain>
    </source>
</reference>
<sequence>MAGDMSYVASSGGYASYGLTRGSIFVAGNPLPSNGKFNITIFINYYTYKYNTYYVIYNCSGKIEEGTLANVTEVSQSIYRDGAGGAIPGIDWSYARTVYLPAPYRSLPTDWYLGPSLDDYVEISVVVKEPSVLSGLSVGQINEGTLGIRAVVNSTSLVFGDVARGLPQSNPFKTRYSPSSFSWSPQGSDGHLSGYLSLDGDFPSSVSLQAWLVPEYWTAPLEIESPKAPGVVALRTSYILLNQTAEGLVALFDPTYRVVAETYVSQWPNFAAAVSHLLAVASPGELPSLGPFALSPLAYGSGGWEYYNLYTYVELSADALWEPYLRFGSAEIWIEGGSANVYVPAGGVADFYASLLGYLIYGGHYIGYSPRGYGGFSGYVATSPLGGNVAWDGRYGGVTLTEIGGYGATSRLIPWSYPAPSDLPTYGLAMLLSRWSYLASPDYVWATLVGGYYQSTGPAIDPITGLTGAAQGAVFVSPPPKGPAYPADVYVYVLQPWGSASQSAASYVSSVVRGNNGQPVGAILWSLVPLVPCKSLFCADPQEAWWNGEFSGNAALKGAAYGLAVMWLGKSPISVTIYVNASGARYVNGSWAGSTWPTAGTYNISLGTFQLEPYKPYLVVPGVAVPLPNSSGCGLAPIPPGWLLAPAADGFFWVEFVTGKTASYGYYYTTALAVNYTVSDDLGRILRPGEIFAATFCLAINGTRPYPPSLANWFPSSCAPLGWLPLSVSRGPYVYWRAECSDGQASVRGDLGPYAGFDVMLGSVELMRGFISYVYIKPYILVNSSGIYIYVDSNLSKYIKGYYIYLNRNGTWMRQYFCPGNVIYMPWRVAEKLAIYPWDPVKVLPALSLTALTRSDIVYPIPQWSTLANWWSLPTGAGMYSDLSALGSLGCIPA</sequence>
<evidence type="ECO:0000313" key="2">
    <source>
        <dbReference type="Proteomes" id="UP000008138"/>
    </source>
</evidence>
<name>F2L479_THEU7</name>
<keyword evidence="2" id="KW-1185">Reference proteome</keyword>
<dbReference type="HOGENOM" id="CLU_323300_0_0_2"/>
<reference key="2">
    <citation type="submission" date="2011-03" db="EMBL/GenBank/DDBJ databases">
        <title>Complete genome sequence of the thermoacidophilic crenarchaeon Thermoproteus uzoniensis 768-20.</title>
        <authorList>
            <person name="Mardanov A.V."/>
            <person name="Gumerov V.M."/>
            <person name="Beletsky A.V."/>
            <person name="Prokofeva M.I."/>
            <person name="Bonch-Osmolovskaya E.A."/>
            <person name="Ravin N.V."/>
            <person name="Skryabin K.G."/>
        </authorList>
    </citation>
    <scope>NUCLEOTIDE SEQUENCE</scope>
    <source>
        <strain>768-20</strain>
    </source>
</reference>
<dbReference type="eggNOG" id="arCOG05616">
    <property type="taxonomic scope" value="Archaea"/>
</dbReference>
<dbReference type="AlphaFoldDB" id="F2L479"/>
<dbReference type="KEGG" id="tuz:TUZN_0643"/>
<gene>
    <name evidence="1" type="ordered locus">TUZN_0643</name>
</gene>
<dbReference type="STRING" id="999630.TUZN_0643"/>
<evidence type="ECO:0000313" key="1">
    <source>
        <dbReference type="EMBL" id="AEA12135.1"/>
    </source>
</evidence>
<accession>F2L479</accession>
<protein>
    <submittedName>
        <fullName evidence="1">Uncharacterized protein</fullName>
    </submittedName>
</protein>
<organism evidence="1 2">
    <name type="scientific">Thermoproteus uzoniensis (strain 768-20)</name>
    <dbReference type="NCBI Taxonomy" id="999630"/>
    <lineage>
        <taxon>Archaea</taxon>
        <taxon>Thermoproteota</taxon>
        <taxon>Thermoprotei</taxon>
        <taxon>Thermoproteales</taxon>
        <taxon>Thermoproteaceae</taxon>
        <taxon>Thermoproteus</taxon>
    </lineage>
</organism>